<proteinExistence type="predicted"/>
<gene>
    <name evidence="4" type="ORF">EV378_7045</name>
</gene>
<dbReference type="Pfam" id="PF14016">
    <property type="entry name" value="DUF4232"/>
    <property type="match status" value="1"/>
</dbReference>
<sequence>MIPARHTGGMRRPAALAALTACLLAGVLAGATGCGAGDELRGALSNAPAPPPVAVSATPGPPSSDDAGGPAGPCTGDRLAVSLGPTSGTGDSVTQDLILQNAGTAACVVRGFPSVVPVAGNEGTQVGDPALPVGPRGAAVRLEPRAAAVVPFDVRDAGSYDAAECRPQDVRGLRILPPGGSGPVFVPREGTACSATRLNPPWATVGTAVAR</sequence>
<dbReference type="EMBL" id="SMFZ01000002">
    <property type="protein sequence ID" value="TCK23034.1"/>
    <property type="molecule type" value="Genomic_DNA"/>
</dbReference>
<organism evidence="4 5">
    <name type="scientific">Pseudonocardia endophytica</name>
    <dbReference type="NCBI Taxonomy" id="401976"/>
    <lineage>
        <taxon>Bacteria</taxon>
        <taxon>Bacillati</taxon>
        <taxon>Actinomycetota</taxon>
        <taxon>Actinomycetes</taxon>
        <taxon>Pseudonocardiales</taxon>
        <taxon>Pseudonocardiaceae</taxon>
        <taxon>Pseudonocardia</taxon>
    </lineage>
</organism>
<feature type="compositionally biased region" description="Low complexity" evidence="1">
    <location>
        <begin position="54"/>
        <end position="68"/>
    </location>
</feature>
<dbReference type="OrthoDB" id="3268346at2"/>
<reference evidence="4 5" key="1">
    <citation type="submission" date="2019-03" db="EMBL/GenBank/DDBJ databases">
        <title>Sequencing the genomes of 1000 actinobacteria strains.</title>
        <authorList>
            <person name="Klenk H.-P."/>
        </authorList>
    </citation>
    <scope>NUCLEOTIDE SEQUENCE [LARGE SCALE GENOMIC DNA]</scope>
    <source>
        <strain evidence="4 5">DSM 44969</strain>
    </source>
</reference>
<keyword evidence="5" id="KW-1185">Reference proteome</keyword>
<protein>
    <submittedName>
        <fullName evidence="4">Uncharacterized protein DUF4232</fullName>
    </submittedName>
</protein>
<evidence type="ECO:0000313" key="5">
    <source>
        <dbReference type="Proteomes" id="UP000295560"/>
    </source>
</evidence>
<evidence type="ECO:0000256" key="2">
    <source>
        <dbReference type="SAM" id="SignalP"/>
    </source>
</evidence>
<evidence type="ECO:0000256" key="1">
    <source>
        <dbReference type="SAM" id="MobiDB-lite"/>
    </source>
</evidence>
<keyword evidence="2" id="KW-0732">Signal</keyword>
<dbReference type="Proteomes" id="UP000295560">
    <property type="component" value="Unassembled WGS sequence"/>
</dbReference>
<dbReference type="InterPro" id="IPR025326">
    <property type="entry name" value="DUF4232"/>
</dbReference>
<dbReference type="AlphaFoldDB" id="A0A4R1HKU2"/>
<feature type="signal peptide" evidence="2">
    <location>
        <begin position="1"/>
        <end position="36"/>
    </location>
</feature>
<evidence type="ECO:0000313" key="4">
    <source>
        <dbReference type="EMBL" id="TCK23034.1"/>
    </source>
</evidence>
<dbReference type="PROSITE" id="PS51257">
    <property type="entry name" value="PROKAR_LIPOPROTEIN"/>
    <property type="match status" value="1"/>
</dbReference>
<evidence type="ECO:0000259" key="3">
    <source>
        <dbReference type="Pfam" id="PF14016"/>
    </source>
</evidence>
<feature type="domain" description="DUF4232" evidence="3">
    <location>
        <begin position="74"/>
        <end position="207"/>
    </location>
</feature>
<accession>A0A4R1HKU2</accession>
<name>A0A4R1HKU2_PSEEN</name>
<feature type="chain" id="PRO_5039255514" evidence="2">
    <location>
        <begin position="37"/>
        <end position="211"/>
    </location>
</feature>
<feature type="region of interest" description="Disordered" evidence="1">
    <location>
        <begin position="45"/>
        <end position="80"/>
    </location>
</feature>
<comment type="caution">
    <text evidence="4">The sequence shown here is derived from an EMBL/GenBank/DDBJ whole genome shotgun (WGS) entry which is preliminary data.</text>
</comment>